<dbReference type="KEGG" id="bgt:106061167"/>
<dbReference type="VEuPathDB" id="VectorBase:BGLAX_029119"/>
<gene>
    <name evidence="2" type="primary">106061167</name>
</gene>
<dbReference type="EnsemblMetazoa" id="BGLB025298-RA">
    <property type="protein sequence ID" value="BGLB025298-PA"/>
    <property type="gene ID" value="BGLB025298"/>
</dbReference>
<dbReference type="AlphaFoldDB" id="A0A2C9KZC4"/>
<evidence type="ECO:0000313" key="3">
    <source>
        <dbReference type="Proteomes" id="UP000076420"/>
    </source>
</evidence>
<name>A0A2C9KZC4_BIOGL</name>
<dbReference type="RefSeq" id="XP_013074697.2">
    <property type="nucleotide sequence ID" value="XM_013219243.2"/>
</dbReference>
<dbReference type="SUPFAM" id="SSF47769">
    <property type="entry name" value="SAM/Pointed domain"/>
    <property type="match status" value="1"/>
</dbReference>
<reference evidence="2" key="1">
    <citation type="submission" date="2020-05" db="UniProtKB">
        <authorList>
            <consortium name="EnsemblMetazoa"/>
        </authorList>
    </citation>
    <scope>IDENTIFICATION</scope>
    <source>
        <strain evidence="2">BB02</strain>
    </source>
</reference>
<evidence type="ECO:0000259" key="1">
    <source>
        <dbReference type="PROSITE" id="PS50105"/>
    </source>
</evidence>
<dbReference type="OrthoDB" id="10277425at2759"/>
<dbReference type="PANTHER" id="PTHR46829:SF1">
    <property type="entry name" value="STERILE ALPHA MOTIF DOMAIN-CONTAINING PROTEIN 15"/>
    <property type="match status" value="1"/>
</dbReference>
<dbReference type="InterPro" id="IPR013761">
    <property type="entry name" value="SAM/pointed_sf"/>
</dbReference>
<accession>A0A2C9KZC4</accession>
<dbReference type="Pfam" id="PF00536">
    <property type="entry name" value="SAM_1"/>
    <property type="match status" value="1"/>
</dbReference>
<organism evidence="2 3">
    <name type="scientific">Biomphalaria glabrata</name>
    <name type="common">Bloodfluke planorb</name>
    <name type="synonym">Freshwater snail</name>
    <dbReference type="NCBI Taxonomy" id="6526"/>
    <lineage>
        <taxon>Eukaryota</taxon>
        <taxon>Metazoa</taxon>
        <taxon>Spiralia</taxon>
        <taxon>Lophotrochozoa</taxon>
        <taxon>Mollusca</taxon>
        <taxon>Gastropoda</taxon>
        <taxon>Heterobranchia</taxon>
        <taxon>Euthyneura</taxon>
        <taxon>Panpulmonata</taxon>
        <taxon>Hygrophila</taxon>
        <taxon>Lymnaeoidea</taxon>
        <taxon>Planorbidae</taxon>
        <taxon>Biomphalaria</taxon>
    </lineage>
</organism>
<dbReference type="PANTHER" id="PTHR46829">
    <property type="entry name" value="STERILE ALPHA MOTIF DOMAIN-CONTAINING PROTEIN 15"/>
    <property type="match status" value="1"/>
</dbReference>
<evidence type="ECO:0000313" key="2">
    <source>
        <dbReference type="EnsemblMetazoa" id="BGLB025298-PA"/>
    </source>
</evidence>
<proteinExistence type="predicted"/>
<sequence length="207" mass="24703">MNNQFVTNPTEQSLVCRRGQFPAGSRLIEDLQQKHRMNMKNEERNLAWWRSPDILEYDSINMFNCAPDALSFDKSQTSCIDWSKMQVADWLIQNGYERYRKMFNNLNIDGKKLAQLDANDMRRMGVRSWADCQGLAHAVQVYTRRRTLNPEDYQNKIYPYYPELYVDEQITPTDFQQQQSIPPKQKTMFRTIYKASGDNFYFYDKRN</sequence>
<feature type="domain" description="SAM" evidence="1">
    <location>
        <begin position="82"/>
        <end position="145"/>
    </location>
</feature>
<dbReference type="SMART" id="SM00454">
    <property type="entry name" value="SAM"/>
    <property type="match status" value="1"/>
</dbReference>
<dbReference type="Proteomes" id="UP000076420">
    <property type="component" value="Unassembled WGS sequence"/>
</dbReference>
<dbReference type="InterPro" id="IPR001660">
    <property type="entry name" value="SAM"/>
</dbReference>
<dbReference type="Gene3D" id="1.10.150.50">
    <property type="entry name" value="Transcription Factor, Ets-1"/>
    <property type="match status" value="1"/>
</dbReference>
<protein>
    <recommendedName>
        <fullName evidence="1">SAM domain-containing protein</fullName>
    </recommendedName>
</protein>
<dbReference type="VEuPathDB" id="VectorBase:BGLB025298"/>
<dbReference type="PROSITE" id="PS50105">
    <property type="entry name" value="SAM_DOMAIN"/>
    <property type="match status" value="1"/>
</dbReference>